<dbReference type="InterPro" id="IPR027417">
    <property type="entry name" value="P-loop_NTPase"/>
</dbReference>
<accession>A0ABV4JW52</accession>
<dbReference type="Pfam" id="PF05876">
    <property type="entry name" value="GpA_ATPase"/>
    <property type="match status" value="1"/>
</dbReference>
<evidence type="ECO:0000259" key="2">
    <source>
        <dbReference type="Pfam" id="PF05876"/>
    </source>
</evidence>
<keyword evidence="4" id="KW-0378">Hydrolase</keyword>
<evidence type="ECO:0000256" key="1">
    <source>
        <dbReference type="SAM" id="MobiDB-lite"/>
    </source>
</evidence>
<keyword evidence="4" id="KW-0255">Endonuclease</keyword>
<feature type="domain" description="Phage terminase large subunit GpA ATPase" evidence="2">
    <location>
        <begin position="44"/>
        <end position="286"/>
    </location>
</feature>
<dbReference type="InterPro" id="IPR046454">
    <property type="entry name" value="GpA_endonuclease"/>
</dbReference>
<comment type="caution">
    <text evidence="4">The sequence shown here is derived from an EMBL/GenBank/DDBJ whole genome shotgun (WGS) entry which is preliminary data.</text>
</comment>
<name>A0ABV4JW52_9BACT</name>
<feature type="region of interest" description="Disordered" evidence="1">
    <location>
        <begin position="599"/>
        <end position="627"/>
    </location>
</feature>
<keyword evidence="4" id="KW-0540">Nuclease</keyword>
<evidence type="ECO:0000259" key="3">
    <source>
        <dbReference type="Pfam" id="PF20454"/>
    </source>
</evidence>
<dbReference type="InterPro" id="IPR046453">
    <property type="entry name" value="GpA_ATPase"/>
</dbReference>
<reference evidence="4 5" key="1">
    <citation type="submission" date="2024-07" db="EMBL/GenBank/DDBJ databases">
        <title>Active virus-host system and metabolic interactions in a Lokiarchaeon culture.</title>
        <authorList>
            <person name="Ponce Toledo R.I."/>
            <person name="Rodrigues Oliveira T."/>
            <person name="Schleper C."/>
        </authorList>
    </citation>
    <scope>NUCLEOTIDE SEQUENCE [LARGE SCALE GENOMIC DNA]</scope>
    <source>
        <strain evidence="4 5">B35</strain>
    </source>
</reference>
<dbReference type="Proteomes" id="UP001568358">
    <property type="component" value="Unassembled WGS sequence"/>
</dbReference>
<keyword evidence="5" id="KW-1185">Reference proteome</keyword>
<dbReference type="GO" id="GO:0004519">
    <property type="term" value="F:endonuclease activity"/>
    <property type="evidence" value="ECO:0007669"/>
    <property type="project" value="UniProtKB-KW"/>
</dbReference>
<dbReference type="RefSeq" id="WP_371151101.1">
    <property type="nucleotide sequence ID" value="NZ_JBFSOO010000017.1"/>
</dbReference>
<gene>
    <name evidence="4" type="ORF">AB2Z07_15845</name>
</gene>
<sequence length="627" mass="71278">MQPSPIAFTPSECEFFSMPEAMRSFDWIRKNVRVVAGPYKGQLWNPAISPSAEEILDILDDEQVRKVFLIAPSQSTKTTIIITWLLAALMRRLDNVGYGLADESSVRRMFTKTLHEYFRLCTPLKKKLKGTDALQNTEIQLTGGAAILGMWSGSDSRSRSFSAPIVVVDEEDSYQDKSAVLAMEERPDAYAGLGLSKIARLCRPKGNEDESTIWIDANAEADAWLVREAVCPACRAAQIMEHHNIVALDGSTDPQRIRREKLGRYRCEKCGYLWTDQARNQALMNGQLVSIRGKRKGAVVVAVHMRAWESPLVSLSDVLCQWFEAQGNPRKLQRFDNNVCAKPYKFVQLKQSESELTRCISEHLPVGVVPDWAKCLTFAADMQKDHFKYSVCAHGLPRAEHIVDYGVVRTFEELQKLIFESRFRTLDGKEFGIWRAAVDTGGGKNKDEQTTRTMQAYLWLLSLRPGVVFGTKGMSRIRVGEAVYHKVLDKYPDGRAIRGGLSLHFIDTDLFKRDCFWRLAEGWEEEPITFHSDTTQEYLKEIASEELERQKNGKEVWVRKRANHWLDCLTTHLALAHWQWKPSLNELAGSMEQAVPVEDTALDTKKKPKKQENPFTDGMTLFGGEYE</sequence>
<dbReference type="Gene3D" id="3.40.50.300">
    <property type="entry name" value="P-loop containing nucleotide triphosphate hydrolases"/>
    <property type="match status" value="1"/>
</dbReference>
<evidence type="ECO:0000313" key="4">
    <source>
        <dbReference type="EMBL" id="MEZ6854976.1"/>
    </source>
</evidence>
<protein>
    <submittedName>
        <fullName evidence="4">Terminase gpA endonuclease subunit</fullName>
    </submittedName>
</protein>
<dbReference type="EMBL" id="JBFSOO010000017">
    <property type="protein sequence ID" value="MEZ6854976.1"/>
    <property type="molecule type" value="Genomic_DNA"/>
</dbReference>
<proteinExistence type="predicted"/>
<feature type="domain" description="Terminase large subunit GpA endonuclease" evidence="3">
    <location>
        <begin position="302"/>
        <end position="577"/>
    </location>
</feature>
<evidence type="ECO:0000313" key="5">
    <source>
        <dbReference type="Proteomes" id="UP001568358"/>
    </source>
</evidence>
<organism evidence="4 5">
    <name type="scientific">Halodesulfovibrio aestuarii</name>
    <dbReference type="NCBI Taxonomy" id="126333"/>
    <lineage>
        <taxon>Bacteria</taxon>
        <taxon>Pseudomonadati</taxon>
        <taxon>Thermodesulfobacteriota</taxon>
        <taxon>Desulfovibrionia</taxon>
        <taxon>Desulfovibrionales</taxon>
        <taxon>Desulfovibrionaceae</taxon>
        <taxon>Halodesulfovibrio</taxon>
    </lineage>
</organism>
<dbReference type="Pfam" id="PF20454">
    <property type="entry name" value="GpA_nuclease"/>
    <property type="match status" value="1"/>
</dbReference>